<dbReference type="EMBL" id="FOXS01000001">
    <property type="protein sequence ID" value="SFP89711.1"/>
    <property type="molecule type" value="Genomic_DNA"/>
</dbReference>
<protein>
    <submittedName>
        <fullName evidence="1">Uncharacterized protein</fullName>
    </submittedName>
</protein>
<evidence type="ECO:0000313" key="2">
    <source>
        <dbReference type="Proteomes" id="UP000199029"/>
    </source>
</evidence>
<proteinExistence type="predicted"/>
<evidence type="ECO:0000313" key="1">
    <source>
        <dbReference type="EMBL" id="SFP89711.1"/>
    </source>
</evidence>
<gene>
    <name evidence="1" type="ORF">SAMN04515668_0742</name>
</gene>
<dbReference type="AlphaFoldDB" id="A0A1I5U3E8"/>
<dbReference type="Proteomes" id="UP000199029">
    <property type="component" value="Unassembled WGS sequence"/>
</dbReference>
<accession>A0A1I5U3E8</accession>
<dbReference type="STRING" id="1227077.SAMN04515668_0742"/>
<sequence>MGLAALSVTGLTLVRHKHVASEANLAALKRENISAIDRFSAGYYSETAQSTSDALYYGTVALVPALLAFAPRCTAAMARWLASTWKRCAPRLPYRP</sequence>
<name>A0A1I5U3E8_HYMAR</name>
<organism evidence="1 2">
    <name type="scientific">Hymenobacter arizonensis</name>
    <name type="common">Siccationidurans arizonensis</name>
    <dbReference type="NCBI Taxonomy" id="1227077"/>
    <lineage>
        <taxon>Bacteria</taxon>
        <taxon>Pseudomonadati</taxon>
        <taxon>Bacteroidota</taxon>
        <taxon>Cytophagia</taxon>
        <taxon>Cytophagales</taxon>
        <taxon>Hymenobacteraceae</taxon>
        <taxon>Hymenobacter</taxon>
    </lineage>
</organism>
<reference evidence="2" key="1">
    <citation type="submission" date="2016-10" db="EMBL/GenBank/DDBJ databases">
        <authorList>
            <person name="Varghese N."/>
            <person name="Submissions S."/>
        </authorList>
    </citation>
    <scope>NUCLEOTIDE SEQUENCE [LARGE SCALE GENOMIC DNA]</scope>
    <source>
        <strain evidence="2">OR362-8,ATCC BAA-1266,JCM 13504</strain>
    </source>
</reference>
<keyword evidence="2" id="KW-1185">Reference proteome</keyword>